<protein>
    <submittedName>
        <fullName evidence="3">Uncharacterized protein</fullName>
    </submittedName>
</protein>
<keyword evidence="2" id="KW-0732">Signal</keyword>
<feature type="region of interest" description="Disordered" evidence="1">
    <location>
        <begin position="31"/>
        <end position="67"/>
    </location>
</feature>
<name>A0A9D1EL64_9FIRM</name>
<feature type="compositionally biased region" description="Polar residues" evidence="1">
    <location>
        <begin position="31"/>
        <end position="41"/>
    </location>
</feature>
<evidence type="ECO:0000313" key="3">
    <source>
        <dbReference type="EMBL" id="HIR93801.1"/>
    </source>
</evidence>
<feature type="compositionally biased region" description="Basic and acidic residues" evidence="1">
    <location>
        <begin position="42"/>
        <end position="51"/>
    </location>
</feature>
<reference evidence="3" key="1">
    <citation type="submission" date="2020-10" db="EMBL/GenBank/DDBJ databases">
        <authorList>
            <person name="Gilroy R."/>
        </authorList>
    </citation>
    <scope>NUCLEOTIDE SEQUENCE</scope>
    <source>
        <strain evidence="3">ChiSxjej1B13-7041</strain>
    </source>
</reference>
<evidence type="ECO:0000313" key="4">
    <source>
        <dbReference type="Proteomes" id="UP000886841"/>
    </source>
</evidence>
<reference evidence="3" key="2">
    <citation type="journal article" date="2021" name="PeerJ">
        <title>Extensive microbial diversity within the chicken gut microbiome revealed by metagenomics and culture.</title>
        <authorList>
            <person name="Gilroy R."/>
            <person name="Ravi A."/>
            <person name="Getino M."/>
            <person name="Pursley I."/>
            <person name="Horton D.L."/>
            <person name="Alikhan N.F."/>
            <person name="Baker D."/>
            <person name="Gharbi K."/>
            <person name="Hall N."/>
            <person name="Watson M."/>
            <person name="Adriaenssens E.M."/>
            <person name="Foster-Nyarko E."/>
            <person name="Jarju S."/>
            <person name="Secka A."/>
            <person name="Antonio M."/>
            <person name="Oren A."/>
            <person name="Chaudhuri R.R."/>
            <person name="La Ragione R."/>
            <person name="Hildebrand F."/>
            <person name="Pallen M.J."/>
        </authorList>
    </citation>
    <scope>NUCLEOTIDE SEQUENCE</scope>
    <source>
        <strain evidence="3">ChiSxjej1B13-7041</strain>
    </source>
</reference>
<sequence length="301" mass="32799">MRNFKKILRNMWVLAALLAALICSLTACGNKSGDSAASGTESGKDTEKSETEEASPEADAESQQGAPLTLADGEAKLIYAKDNYAVAAFHGPDGDIGAHFCDAEGNALDPFVGYGHPSEGWTLIISSEFPEGYDYSGIGVGVTDYTAEKDANGEYQTQNYLNIEQMTEEEMKAIGLDFLDGHCCIVGSGRKTYSGNSFGLSFGISWLDEYYFVPLEEIEGFADRFSYFAGDGTPLAEYFEGYSNLEITTMYSMFDVMLIQDGSTGDKAKNESMCDELEACEPYAIYTGLDGTEQRFDFDFS</sequence>
<proteinExistence type="predicted"/>
<feature type="signal peptide" evidence="2">
    <location>
        <begin position="1"/>
        <end position="29"/>
    </location>
</feature>
<evidence type="ECO:0000256" key="2">
    <source>
        <dbReference type="SAM" id="SignalP"/>
    </source>
</evidence>
<comment type="caution">
    <text evidence="3">The sequence shown here is derived from an EMBL/GenBank/DDBJ whole genome shotgun (WGS) entry which is preliminary data.</text>
</comment>
<organism evidence="3 4">
    <name type="scientific">Candidatus Egerieimonas intestinavium</name>
    <dbReference type="NCBI Taxonomy" id="2840777"/>
    <lineage>
        <taxon>Bacteria</taxon>
        <taxon>Bacillati</taxon>
        <taxon>Bacillota</taxon>
        <taxon>Clostridia</taxon>
        <taxon>Lachnospirales</taxon>
        <taxon>Lachnospiraceae</taxon>
        <taxon>Lachnospiraceae incertae sedis</taxon>
        <taxon>Candidatus Egerieimonas</taxon>
    </lineage>
</organism>
<dbReference type="AlphaFoldDB" id="A0A9D1EL64"/>
<feature type="chain" id="PRO_5039359647" evidence="2">
    <location>
        <begin position="30"/>
        <end position="301"/>
    </location>
</feature>
<gene>
    <name evidence="3" type="ORF">IAB98_10335</name>
</gene>
<dbReference type="PROSITE" id="PS51257">
    <property type="entry name" value="PROKAR_LIPOPROTEIN"/>
    <property type="match status" value="1"/>
</dbReference>
<evidence type="ECO:0000256" key="1">
    <source>
        <dbReference type="SAM" id="MobiDB-lite"/>
    </source>
</evidence>
<dbReference type="EMBL" id="DVHU01000092">
    <property type="protein sequence ID" value="HIR93801.1"/>
    <property type="molecule type" value="Genomic_DNA"/>
</dbReference>
<dbReference type="Proteomes" id="UP000886841">
    <property type="component" value="Unassembled WGS sequence"/>
</dbReference>
<accession>A0A9D1EL64</accession>